<protein>
    <submittedName>
        <fullName evidence="1">Uncharacterized protein</fullName>
    </submittedName>
</protein>
<sequence>MLSSSLGSRAAAACAGLLPHLSAENPAVASCAELVAYEKTAAKLAPAAYTMGPALPWKKIGRGCLVPD</sequence>
<comment type="caution">
    <text evidence="1">The sequence shown here is derived from an EMBL/GenBank/DDBJ whole genome shotgun (WGS) entry which is preliminary data.</text>
</comment>
<keyword evidence="2" id="KW-1185">Reference proteome</keyword>
<organism evidence="1 2">
    <name type="scientific">Zizania palustris</name>
    <name type="common">Northern wild rice</name>
    <dbReference type="NCBI Taxonomy" id="103762"/>
    <lineage>
        <taxon>Eukaryota</taxon>
        <taxon>Viridiplantae</taxon>
        <taxon>Streptophyta</taxon>
        <taxon>Embryophyta</taxon>
        <taxon>Tracheophyta</taxon>
        <taxon>Spermatophyta</taxon>
        <taxon>Magnoliopsida</taxon>
        <taxon>Liliopsida</taxon>
        <taxon>Poales</taxon>
        <taxon>Poaceae</taxon>
        <taxon>BOP clade</taxon>
        <taxon>Oryzoideae</taxon>
        <taxon>Oryzeae</taxon>
        <taxon>Zizaniinae</taxon>
        <taxon>Zizania</taxon>
    </lineage>
</organism>
<proteinExistence type="predicted"/>
<reference evidence="1" key="2">
    <citation type="submission" date="2021-02" db="EMBL/GenBank/DDBJ databases">
        <authorList>
            <person name="Kimball J.A."/>
            <person name="Haas M.W."/>
            <person name="Macchietto M."/>
            <person name="Kono T."/>
            <person name="Duquette J."/>
            <person name="Shao M."/>
        </authorList>
    </citation>
    <scope>NUCLEOTIDE SEQUENCE</scope>
    <source>
        <tissue evidence="1">Fresh leaf tissue</tissue>
    </source>
</reference>
<reference evidence="1" key="1">
    <citation type="journal article" date="2021" name="bioRxiv">
        <title>Whole Genome Assembly and Annotation of Northern Wild Rice, Zizania palustris L., Supports a Whole Genome Duplication in the Zizania Genus.</title>
        <authorList>
            <person name="Haas M."/>
            <person name="Kono T."/>
            <person name="Macchietto M."/>
            <person name="Millas R."/>
            <person name="McGilp L."/>
            <person name="Shao M."/>
            <person name="Duquette J."/>
            <person name="Hirsch C.N."/>
            <person name="Kimball J."/>
        </authorList>
    </citation>
    <scope>NUCLEOTIDE SEQUENCE</scope>
    <source>
        <tissue evidence="1">Fresh leaf tissue</tissue>
    </source>
</reference>
<accession>A0A8J5S671</accession>
<dbReference type="Proteomes" id="UP000729402">
    <property type="component" value="Unassembled WGS sequence"/>
</dbReference>
<dbReference type="EMBL" id="JAAALK010000286">
    <property type="protein sequence ID" value="KAG8061167.1"/>
    <property type="molecule type" value="Genomic_DNA"/>
</dbReference>
<dbReference type="AlphaFoldDB" id="A0A8J5S671"/>
<gene>
    <name evidence="1" type="ORF">GUJ93_ZPchr0003g16954</name>
</gene>
<evidence type="ECO:0000313" key="2">
    <source>
        <dbReference type="Proteomes" id="UP000729402"/>
    </source>
</evidence>
<name>A0A8J5S671_ZIZPA</name>
<evidence type="ECO:0000313" key="1">
    <source>
        <dbReference type="EMBL" id="KAG8061167.1"/>
    </source>
</evidence>